<proteinExistence type="predicted"/>
<gene>
    <name evidence="2" type="ORF">B5807_11879</name>
</gene>
<dbReference type="EMBL" id="KZ107864">
    <property type="protein sequence ID" value="OSS43492.1"/>
    <property type="molecule type" value="Genomic_DNA"/>
</dbReference>
<sequence>MKHKAHLNPLFDSFHQPQPCPLHAEHHHVLPNRQPHGSYGVDQTISTTWQAQTLGAPAMTVQHSALRASHPTLQAGHGRSNVRLAGNNKSFQASNSASSTV</sequence>
<protein>
    <submittedName>
        <fullName evidence="2">Uncharacterized protein</fullName>
    </submittedName>
</protein>
<dbReference type="Proteomes" id="UP000193240">
    <property type="component" value="Unassembled WGS sequence"/>
</dbReference>
<name>A0A1Y2LJ11_EPING</name>
<feature type="compositionally biased region" description="Polar residues" evidence="1">
    <location>
        <begin position="87"/>
        <end position="101"/>
    </location>
</feature>
<evidence type="ECO:0000256" key="1">
    <source>
        <dbReference type="SAM" id="MobiDB-lite"/>
    </source>
</evidence>
<dbReference type="InParanoid" id="A0A1Y2LJ11"/>
<organism evidence="2 3">
    <name type="scientific">Epicoccum nigrum</name>
    <name type="common">Soil fungus</name>
    <name type="synonym">Epicoccum purpurascens</name>
    <dbReference type="NCBI Taxonomy" id="105696"/>
    <lineage>
        <taxon>Eukaryota</taxon>
        <taxon>Fungi</taxon>
        <taxon>Dikarya</taxon>
        <taxon>Ascomycota</taxon>
        <taxon>Pezizomycotina</taxon>
        <taxon>Dothideomycetes</taxon>
        <taxon>Pleosporomycetidae</taxon>
        <taxon>Pleosporales</taxon>
        <taxon>Pleosporineae</taxon>
        <taxon>Didymellaceae</taxon>
        <taxon>Epicoccum</taxon>
    </lineage>
</organism>
<keyword evidence="3" id="KW-1185">Reference proteome</keyword>
<dbReference type="AlphaFoldDB" id="A0A1Y2LJ11"/>
<evidence type="ECO:0000313" key="2">
    <source>
        <dbReference type="EMBL" id="OSS43492.1"/>
    </source>
</evidence>
<feature type="region of interest" description="Disordered" evidence="1">
    <location>
        <begin position="1"/>
        <end position="23"/>
    </location>
</feature>
<feature type="region of interest" description="Disordered" evidence="1">
    <location>
        <begin position="72"/>
        <end position="101"/>
    </location>
</feature>
<accession>A0A1Y2LJ11</accession>
<evidence type="ECO:0000313" key="3">
    <source>
        <dbReference type="Proteomes" id="UP000193240"/>
    </source>
</evidence>
<reference evidence="2 3" key="1">
    <citation type="journal article" date="2017" name="Genome Announc.">
        <title>Genome sequence of the saprophytic ascomycete Epicoccum nigrum ICMP 19927 strain isolated from New Zealand.</title>
        <authorList>
            <person name="Fokin M."/>
            <person name="Fleetwood D."/>
            <person name="Weir B.S."/>
            <person name="Villas-Boas S.G."/>
        </authorList>
    </citation>
    <scope>NUCLEOTIDE SEQUENCE [LARGE SCALE GENOMIC DNA]</scope>
    <source>
        <strain evidence="2 3">ICMP 19927</strain>
    </source>
</reference>